<reference evidence="1 2" key="1">
    <citation type="journal article" date="2023" name="IMA Fungus">
        <title>Comparative genomic study of the Penicillium genus elucidates a diverse pangenome and 15 lateral gene transfer events.</title>
        <authorList>
            <person name="Petersen C."/>
            <person name="Sorensen T."/>
            <person name="Nielsen M.R."/>
            <person name="Sondergaard T.E."/>
            <person name="Sorensen J.L."/>
            <person name="Fitzpatrick D.A."/>
            <person name="Frisvad J.C."/>
            <person name="Nielsen K.L."/>
        </authorList>
    </citation>
    <scope>NUCLEOTIDE SEQUENCE [LARGE SCALE GENOMIC DNA]</scope>
    <source>
        <strain evidence="1 2">IBT 35679</strain>
    </source>
</reference>
<protein>
    <submittedName>
        <fullName evidence="1">Uncharacterized protein</fullName>
    </submittedName>
</protein>
<sequence>MTVENYNATIDPYRATTLQPAWPHPLKLQFDPNLVRDIEPMESDIAKQLWIGGLHNQGLVTVAFVSAERYPNQPPQKLLTIRFLGQIVRPDALNPVMLKIQKTLDNIGCEDVRVDIYNPRLRWNPLFFDVPSSHPAHKAFNERKEWIRGVVQPRLGSAPVKFADVGWHQKACTPCVVILVRRLTELRWADLRKEILAGFSKDLEIEVEFIPRWDA</sequence>
<keyword evidence="2" id="KW-1185">Reference proteome</keyword>
<dbReference type="Proteomes" id="UP001220324">
    <property type="component" value="Unassembled WGS sequence"/>
</dbReference>
<name>A0AAD6D0M4_9EURO</name>
<comment type="caution">
    <text evidence="1">The sequence shown here is derived from an EMBL/GenBank/DDBJ whole genome shotgun (WGS) entry which is preliminary data.</text>
</comment>
<gene>
    <name evidence="1" type="ORF">N7494_004428</name>
</gene>
<dbReference type="EMBL" id="JAQIZZ010000003">
    <property type="protein sequence ID" value="KAJ5546843.1"/>
    <property type="molecule type" value="Genomic_DNA"/>
</dbReference>
<proteinExistence type="predicted"/>
<evidence type="ECO:0000313" key="2">
    <source>
        <dbReference type="Proteomes" id="UP001220324"/>
    </source>
</evidence>
<dbReference type="AlphaFoldDB" id="A0AAD6D0M4"/>
<accession>A0AAD6D0M4</accession>
<organism evidence="1 2">
    <name type="scientific">Penicillium frequentans</name>
    <dbReference type="NCBI Taxonomy" id="3151616"/>
    <lineage>
        <taxon>Eukaryota</taxon>
        <taxon>Fungi</taxon>
        <taxon>Dikarya</taxon>
        <taxon>Ascomycota</taxon>
        <taxon>Pezizomycotina</taxon>
        <taxon>Eurotiomycetes</taxon>
        <taxon>Eurotiomycetidae</taxon>
        <taxon>Eurotiales</taxon>
        <taxon>Aspergillaceae</taxon>
        <taxon>Penicillium</taxon>
    </lineage>
</organism>
<evidence type="ECO:0000313" key="1">
    <source>
        <dbReference type="EMBL" id="KAJ5546843.1"/>
    </source>
</evidence>